<name>A0A3G8LH56_9MOLU</name>
<dbReference type="PANTHER" id="PTHR33991">
    <property type="entry name" value="DNA REPAIR PROTEIN RECO"/>
    <property type="match status" value="1"/>
</dbReference>
<keyword evidence="2" id="KW-0812">Transmembrane</keyword>
<dbReference type="Proteomes" id="UP000275883">
    <property type="component" value="Chromosome"/>
</dbReference>
<reference evidence="3 4" key="1">
    <citation type="submission" date="2018-11" db="EMBL/GenBank/DDBJ databases">
        <title>Genome sequence of Mycoplasma struthionis sp. nov.</title>
        <authorList>
            <person name="Spergser J."/>
        </authorList>
    </citation>
    <scope>NUCLEOTIDE SEQUENCE [LARGE SCALE GENOMIC DNA]</scope>
    <source>
        <strain evidence="3 4">237IA</strain>
    </source>
</reference>
<dbReference type="PANTHER" id="PTHR33991:SF1">
    <property type="entry name" value="DNA REPAIR PROTEIN RECO"/>
    <property type="match status" value="1"/>
</dbReference>
<evidence type="ECO:0000256" key="1">
    <source>
        <dbReference type="ARBA" id="ARBA00023172"/>
    </source>
</evidence>
<proteinExistence type="predicted"/>
<dbReference type="SUPFAM" id="SSF57863">
    <property type="entry name" value="ArfGap/RecO-like zinc finger"/>
    <property type="match status" value="1"/>
</dbReference>
<evidence type="ECO:0000256" key="2">
    <source>
        <dbReference type="SAM" id="Phobius"/>
    </source>
</evidence>
<keyword evidence="2" id="KW-1133">Transmembrane helix</keyword>
<keyword evidence="4" id="KW-1185">Reference proteome</keyword>
<dbReference type="NCBIfam" id="TIGR00613">
    <property type="entry name" value="reco"/>
    <property type="match status" value="1"/>
</dbReference>
<keyword evidence="2" id="KW-0472">Membrane</keyword>
<dbReference type="InterPro" id="IPR012340">
    <property type="entry name" value="NA-bd_OB-fold"/>
</dbReference>
<accession>A0A3G8LH56</accession>
<gene>
    <name evidence="3" type="primary">recO</name>
    <name evidence="3" type="ORF">EGN60_01650</name>
</gene>
<dbReference type="GO" id="GO:0043590">
    <property type="term" value="C:bacterial nucleoid"/>
    <property type="evidence" value="ECO:0007669"/>
    <property type="project" value="TreeGrafter"/>
</dbReference>
<organism evidence="3 4">
    <name type="scientific">Mycoplasma struthionis</name>
    <dbReference type="NCBI Taxonomy" id="538220"/>
    <lineage>
        <taxon>Bacteria</taxon>
        <taxon>Bacillati</taxon>
        <taxon>Mycoplasmatota</taxon>
        <taxon>Mollicutes</taxon>
        <taxon>Mycoplasmataceae</taxon>
        <taxon>Mycoplasma</taxon>
    </lineage>
</organism>
<dbReference type="GO" id="GO:0006302">
    <property type="term" value="P:double-strand break repair"/>
    <property type="evidence" value="ECO:0007669"/>
    <property type="project" value="TreeGrafter"/>
</dbReference>
<protein>
    <submittedName>
        <fullName evidence="3">DNA repair protein RecO</fullName>
    </submittedName>
</protein>
<dbReference type="EMBL" id="CP034044">
    <property type="protein sequence ID" value="AZG68667.1"/>
    <property type="molecule type" value="Genomic_DNA"/>
</dbReference>
<dbReference type="InterPro" id="IPR037278">
    <property type="entry name" value="ARFGAP/RecO"/>
</dbReference>
<dbReference type="GO" id="GO:0006310">
    <property type="term" value="P:DNA recombination"/>
    <property type="evidence" value="ECO:0007669"/>
    <property type="project" value="UniProtKB-KW"/>
</dbReference>
<keyword evidence="1" id="KW-0233">DNA recombination</keyword>
<dbReference type="AlphaFoldDB" id="A0A3G8LH56"/>
<feature type="transmembrane region" description="Helical" evidence="2">
    <location>
        <begin position="23"/>
        <end position="43"/>
    </location>
</feature>
<dbReference type="InterPro" id="IPR003717">
    <property type="entry name" value="RecO"/>
</dbReference>
<dbReference type="KEGG" id="mstr:EGN60_01650"/>
<sequence length="259" mass="30162">MSCKQQRISRATSVQNSRTHYSLLWRLKNQQTLIFLLLFFYGYSRKKVIILKKIPVNEYDEIIECLGENGLFSFFAPGIKKITSKNAFNLLLFSLSFLELINSHKPNLLLRLKKATALITLENYTNFLKDIEVIKTFLLKLSPGNCSEIINTYEKLIPLLKTKTKSVTNYLLYKILIKEGINPILDHCAECNNLDNIVDFSFHKGGFLCSIHSKNEIDVKYLRAIYYINKDFETFDKACDYQVSEYIYNILVAYLNENM</sequence>
<evidence type="ECO:0000313" key="3">
    <source>
        <dbReference type="EMBL" id="AZG68667.1"/>
    </source>
</evidence>
<evidence type="ECO:0000313" key="4">
    <source>
        <dbReference type="Proteomes" id="UP000275883"/>
    </source>
</evidence>
<dbReference type="Gene3D" id="2.40.50.140">
    <property type="entry name" value="Nucleic acid-binding proteins"/>
    <property type="match status" value="1"/>
</dbReference>